<dbReference type="AlphaFoldDB" id="A0A8J5HUA3"/>
<dbReference type="FunFam" id="3.30.70.100:FF:000008">
    <property type="entry name" value="Copper transport protein ATOX1"/>
    <property type="match status" value="1"/>
</dbReference>
<keyword evidence="8" id="KW-1185">Reference proteome</keyword>
<evidence type="ECO:0000259" key="6">
    <source>
        <dbReference type="PROSITE" id="PS50846"/>
    </source>
</evidence>
<comment type="similarity">
    <text evidence="4">Belongs to the HIPP family.</text>
</comment>
<keyword evidence="2" id="KW-0479">Metal-binding</keyword>
<evidence type="ECO:0000313" key="8">
    <source>
        <dbReference type="Proteomes" id="UP000734854"/>
    </source>
</evidence>
<feature type="compositionally biased region" description="Low complexity" evidence="5">
    <location>
        <begin position="165"/>
        <end position="190"/>
    </location>
</feature>
<evidence type="ECO:0000256" key="3">
    <source>
        <dbReference type="ARBA" id="ARBA00023289"/>
    </source>
</evidence>
<dbReference type="GO" id="GO:0046872">
    <property type="term" value="F:metal ion binding"/>
    <property type="evidence" value="ECO:0007669"/>
    <property type="project" value="UniProtKB-KW"/>
</dbReference>
<keyword evidence="1" id="KW-0488">Methylation</keyword>
<proteinExistence type="inferred from homology"/>
<feature type="compositionally biased region" description="Basic residues" evidence="5">
    <location>
        <begin position="121"/>
        <end position="133"/>
    </location>
</feature>
<dbReference type="Gene3D" id="3.30.70.100">
    <property type="match status" value="1"/>
</dbReference>
<dbReference type="EMBL" id="JACMSC010000003">
    <property type="protein sequence ID" value="KAG6527532.1"/>
    <property type="molecule type" value="Genomic_DNA"/>
</dbReference>
<feature type="domain" description="HMA" evidence="6">
    <location>
        <begin position="40"/>
        <end position="103"/>
    </location>
</feature>
<evidence type="ECO:0000313" key="7">
    <source>
        <dbReference type="EMBL" id="KAG6527532.1"/>
    </source>
</evidence>
<dbReference type="Proteomes" id="UP000734854">
    <property type="component" value="Unassembled WGS sequence"/>
</dbReference>
<dbReference type="InterPro" id="IPR036163">
    <property type="entry name" value="HMA_dom_sf"/>
</dbReference>
<dbReference type="PANTHER" id="PTHR45868:SF80">
    <property type="entry name" value="F15K9.8-RELATED"/>
    <property type="match status" value="1"/>
</dbReference>
<dbReference type="SUPFAM" id="SSF55008">
    <property type="entry name" value="HMA, heavy metal-associated domain"/>
    <property type="match status" value="1"/>
</dbReference>
<sequence>MAAAEQVPEPLNYQVAASSVLLLIIPFDVSRTKFCLLVMPQTVALKVSIHCEGCKREVKRVLHHIEGVYRVSIDLPQHKVVVTCNVAAETLIKKLNKTGKHAELWPEPTPPEGIAGAGTGGKKKRNKKKKNKNKNISSAAPPANEPPPQKPEGDRTSSDEEENPSEAPGKPEAAAPPALEKQGGAEPAAANGGGGGGRKKKGKKGGHSNGGGGGGNESETAAQVEGGGTVSSPAVNIYTGKLPTYVVSYSSVQPVMGHGRAYIHDPSPVQQGSYVYSTASAGSYYIFSEENANACFVM</sequence>
<keyword evidence="3" id="KW-0449">Lipoprotein</keyword>
<protein>
    <recommendedName>
        <fullName evidence="6">HMA domain-containing protein</fullName>
    </recommendedName>
</protein>
<feature type="compositionally biased region" description="Gly residues" evidence="5">
    <location>
        <begin position="207"/>
        <end position="216"/>
    </location>
</feature>
<reference evidence="7 8" key="1">
    <citation type="submission" date="2020-08" db="EMBL/GenBank/DDBJ databases">
        <title>Plant Genome Project.</title>
        <authorList>
            <person name="Zhang R.-G."/>
        </authorList>
    </citation>
    <scope>NUCLEOTIDE SEQUENCE [LARGE SCALE GENOMIC DNA]</scope>
    <source>
        <tissue evidence="7">Rhizome</tissue>
    </source>
</reference>
<feature type="compositionally biased region" description="Basic residues" evidence="5">
    <location>
        <begin position="197"/>
        <end position="206"/>
    </location>
</feature>
<organism evidence="7 8">
    <name type="scientific">Zingiber officinale</name>
    <name type="common">Ginger</name>
    <name type="synonym">Amomum zingiber</name>
    <dbReference type="NCBI Taxonomy" id="94328"/>
    <lineage>
        <taxon>Eukaryota</taxon>
        <taxon>Viridiplantae</taxon>
        <taxon>Streptophyta</taxon>
        <taxon>Embryophyta</taxon>
        <taxon>Tracheophyta</taxon>
        <taxon>Spermatophyta</taxon>
        <taxon>Magnoliopsida</taxon>
        <taxon>Liliopsida</taxon>
        <taxon>Zingiberales</taxon>
        <taxon>Zingiberaceae</taxon>
        <taxon>Zingiber</taxon>
    </lineage>
</organism>
<evidence type="ECO:0000256" key="2">
    <source>
        <dbReference type="ARBA" id="ARBA00022723"/>
    </source>
</evidence>
<evidence type="ECO:0000256" key="4">
    <source>
        <dbReference type="ARBA" id="ARBA00024045"/>
    </source>
</evidence>
<dbReference type="PROSITE" id="PS50846">
    <property type="entry name" value="HMA_2"/>
    <property type="match status" value="1"/>
</dbReference>
<accession>A0A8J5HUA3</accession>
<keyword evidence="3" id="KW-0636">Prenylation</keyword>
<name>A0A8J5HUA3_ZINOF</name>
<dbReference type="PANTHER" id="PTHR45868">
    <property type="entry name" value="HEAVY METAL-ASSOCIATED ISOPRENYLATED PLANT PROTEIN 33-RELATED"/>
    <property type="match status" value="1"/>
</dbReference>
<comment type="caution">
    <text evidence="7">The sequence shown here is derived from an EMBL/GenBank/DDBJ whole genome shotgun (WGS) entry which is preliminary data.</text>
</comment>
<dbReference type="Pfam" id="PF00403">
    <property type="entry name" value="HMA"/>
    <property type="match status" value="1"/>
</dbReference>
<dbReference type="CDD" id="cd00371">
    <property type="entry name" value="HMA"/>
    <property type="match status" value="1"/>
</dbReference>
<feature type="region of interest" description="Disordered" evidence="5">
    <location>
        <begin position="102"/>
        <end position="231"/>
    </location>
</feature>
<dbReference type="InterPro" id="IPR006121">
    <property type="entry name" value="HMA_dom"/>
</dbReference>
<gene>
    <name evidence="7" type="ORF">ZIOFF_009643</name>
</gene>
<evidence type="ECO:0000256" key="1">
    <source>
        <dbReference type="ARBA" id="ARBA00022481"/>
    </source>
</evidence>
<evidence type="ECO:0000256" key="5">
    <source>
        <dbReference type="SAM" id="MobiDB-lite"/>
    </source>
</evidence>